<reference evidence="2 3" key="1">
    <citation type="journal article" date="2019" name="Nat. Ecol. Evol.">
        <title>Megaphylogeny resolves global patterns of mushroom evolution.</title>
        <authorList>
            <person name="Varga T."/>
            <person name="Krizsan K."/>
            <person name="Foldi C."/>
            <person name="Dima B."/>
            <person name="Sanchez-Garcia M."/>
            <person name="Sanchez-Ramirez S."/>
            <person name="Szollosi G.J."/>
            <person name="Szarkandi J.G."/>
            <person name="Papp V."/>
            <person name="Albert L."/>
            <person name="Andreopoulos W."/>
            <person name="Angelini C."/>
            <person name="Antonin V."/>
            <person name="Barry K.W."/>
            <person name="Bougher N.L."/>
            <person name="Buchanan P."/>
            <person name="Buyck B."/>
            <person name="Bense V."/>
            <person name="Catcheside P."/>
            <person name="Chovatia M."/>
            <person name="Cooper J."/>
            <person name="Damon W."/>
            <person name="Desjardin D."/>
            <person name="Finy P."/>
            <person name="Geml J."/>
            <person name="Haridas S."/>
            <person name="Hughes K."/>
            <person name="Justo A."/>
            <person name="Karasinski D."/>
            <person name="Kautmanova I."/>
            <person name="Kiss B."/>
            <person name="Kocsube S."/>
            <person name="Kotiranta H."/>
            <person name="LaButti K.M."/>
            <person name="Lechner B.E."/>
            <person name="Liimatainen K."/>
            <person name="Lipzen A."/>
            <person name="Lukacs Z."/>
            <person name="Mihaltcheva S."/>
            <person name="Morgado L.N."/>
            <person name="Niskanen T."/>
            <person name="Noordeloos M.E."/>
            <person name="Ohm R.A."/>
            <person name="Ortiz-Santana B."/>
            <person name="Ovrebo C."/>
            <person name="Racz N."/>
            <person name="Riley R."/>
            <person name="Savchenko A."/>
            <person name="Shiryaev A."/>
            <person name="Soop K."/>
            <person name="Spirin V."/>
            <person name="Szebenyi C."/>
            <person name="Tomsovsky M."/>
            <person name="Tulloss R.E."/>
            <person name="Uehling J."/>
            <person name="Grigoriev I.V."/>
            <person name="Vagvolgyi C."/>
            <person name="Papp T."/>
            <person name="Martin F.M."/>
            <person name="Miettinen O."/>
            <person name="Hibbett D.S."/>
            <person name="Nagy L.G."/>
        </authorList>
    </citation>
    <scope>NUCLEOTIDE SEQUENCE [LARGE SCALE GENOMIC DNA]</scope>
    <source>
        <strain evidence="2 3">FP101781</strain>
    </source>
</reference>
<gene>
    <name evidence="2" type="ORF">FA13DRAFT_1713525</name>
</gene>
<evidence type="ECO:0000313" key="3">
    <source>
        <dbReference type="Proteomes" id="UP000298030"/>
    </source>
</evidence>
<dbReference type="Proteomes" id="UP000298030">
    <property type="component" value="Unassembled WGS sequence"/>
</dbReference>
<evidence type="ECO:0000256" key="1">
    <source>
        <dbReference type="SAM" id="Phobius"/>
    </source>
</evidence>
<proteinExistence type="predicted"/>
<keyword evidence="3" id="KW-1185">Reference proteome</keyword>
<organism evidence="2 3">
    <name type="scientific">Coprinellus micaceus</name>
    <name type="common">Glistening ink-cap mushroom</name>
    <name type="synonym">Coprinus micaceus</name>
    <dbReference type="NCBI Taxonomy" id="71717"/>
    <lineage>
        <taxon>Eukaryota</taxon>
        <taxon>Fungi</taxon>
        <taxon>Dikarya</taxon>
        <taxon>Basidiomycota</taxon>
        <taxon>Agaricomycotina</taxon>
        <taxon>Agaricomycetes</taxon>
        <taxon>Agaricomycetidae</taxon>
        <taxon>Agaricales</taxon>
        <taxon>Agaricineae</taxon>
        <taxon>Psathyrellaceae</taxon>
        <taxon>Coprinellus</taxon>
    </lineage>
</organism>
<evidence type="ECO:0000313" key="2">
    <source>
        <dbReference type="EMBL" id="TEB26110.1"/>
    </source>
</evidence>
<protein>
    <submittedName>
        <fullName evidence="2">Uncharacterized protein</fullName>
    </submittedName>
</protein>
<keyword evidence="1" id="KW-1133">Transmembrane helix</keyword>
<feature type="transmembrane region" description="Helical" evidence="1">
    <location>
        <begin position="755"/>
        <end position="776"/>
    </location>
</feature>
<comment type="caution">
    <text evidence="2">The sequence shown here is derived from an EMBL/GenBank/DDBJ whole genome shotgun (WGS) entry which is preliminary data.</text>
</comment>
<dbReference type="AlphaFoldDB" id="A0A4Y7SW68"/>
<sequence>MPRIDPRTFRSLDPVGYSGRGASATGAYFFSTSRCERTFNLGVPVHGPQAVRVEWGLFTIAQTPRFPPLRGIPRAALEVFLSPCIPLDVIAISLHFADKAIVRFGWIPFVSSSRNYATAVFPVCARIVPVDPELLLRHSEDMGSRSNALPPSVLRNIICLCLRHQPRYITGQDLGAGTAVTFDSMHPPMVFTYVSRYWRAAALGCQELWTFGLVQDEAGTFATGGKLVTVEGAVLRSKTGLKNPEESSLDVKLPVGAKPGENDESDHHLIDVALTMIFDPRTTQTYSDDSFLGQHLTILAPVLSTEYPLTMLALYGVRLSAFSHLPKDLFPSLRTLVLITHRQDTDLVNNWTSRDLVLSTPTITAFDSIASLRRVVLTRSFLYLAGENRLLLPWELLEQLEETTDSILGSSSTGRCYRISTSTPLHTSVGSSGSGWKVGNGGGVGIFVPGGGFVKVGVGPGSGKQIEVHGAHSFLGMHGAHGGTMHFVVVVVAGGRQVQKQGLPGVAPALVVLVPMDGLGQRGHGRGRHEDVVVVGLGGVGGVVTGAPGTQVHVGHCVPVQVRVGWEAVPHGVQGAGRHALVGVKVGQGSDGLGVGGGVTVVMVVSPNAHLEQGSSVGQFVTVGQESDGPLGVGQESDGPLGLGPVAVGSWVGTQTHWGHWPTVLVVVVAVSPAEHDEQGRSAEQVGQESDGPLGLGMVGVTVGVCGHVEQGSSVGHPYGGGVVEVGWGVVDATAAAAYETKMEMANPLRMAREAPLLIIALIGGWVLLTSMRTYLAFK</sequence>
<keyword evidence="1" id="KW-0812">Transmembrane</keyword>
<keyword evidence="1" id="KW-0472">Membrane</keyword>
<name>A0A4Y7SW68_COPMI</name>
<accession>A0A4Y7SW68</accession>
<dbReference type="EMBL" id="QPFP01000051">
    <property type="protein sequence ID" value="TEB26110.1"/>
    <property type="molecule type" value="Genomic_DNA"/>
</dbReference>